<feature type="coiled-coil region" evidence="1">
    <location>
        <begin position="52"/>
        <end position="198"/>
    </location>
</feature>
<evidence type="ECO:0000256" key="1">
    <source>
        <dbReference type="SAM" id="Coils"/>
    </source>
</evidence>
<keyword evidence="3" id="KW-1185">Reference proteome</keyword>
<dbReference type="OrthoDB" id="1001954at2759"/>
<name>A0A7J9MA56_GOSSC</name>
<dbReference type="Proteomes" id="UP000593576">
    <property type="component" value="Unassembled WGS sequence"/>
</dbReference>
<sequence>MKILVVSPLITPEYVWWWERRINDNISVSSQEDVRPIEEHLQVVSSELEIIKQDFEKRSSELRRKIEQLEEEKMRLGLNVDIYKLEAEKLRKGKNKTEEDLNSLKADNKKLRLSIRTAECRNEEARLKARAAKLERLLHLCRSRNSMIELRASLSKIEELEGRIKELEDALQNSKLRLELLDRRNEQCQEQLHHSQSQIKDRDYIIESSRGRELASLLRRVKALSIRAKPYMGHDKRESSVVNSGDDLEDPAYPPGFAPTNIQAQQGVHPQRVPVTIISQFQVGASVSMNFQTGLGSNPGDNPTNPVVPDLDDVAEMEKARVDLSKQLEDRCFIKQDSIERPEGARKFCEFHTEDGHDIQRYTEFKTMVQNLIDNKELEFYEEIKGLEEKEVYASKERSAGKVQRINHPVVIISKPKSIESGIQIEPRVIIQKPISFPYKDSKKVPWSYNCNVTIPGEESLVNASEED</sequence>
<dbReference type="PANTHER" id="PTHR32108">
    <property type="entry name" value="DNA-DIRECTED RNA POLYMERASE SUBUNIT ALPHA"/>
    <property type="match status" value="1"/>
</dbReference>
<dbReference type="PANTHER" id="PTHR32108:SF5">
    <property type="entry name" value="DYNACTIN SUBUNIT 1-LIKE"/>
    <property type="match status" value="1"/>
</dbReference>
<proteinExistence type="predicted"/>
<reference evidence="2 3" key="1">
    <citation type="journal article" date="2019" name="Genome Biol. Evol.">
        <title>Insights into the evolution of the New World diploid cottons (Gossypium, subgenus Houzingenia) based on genome sequencing.</title>
        <authorList>
            <person name="Grover C.E."/>
            <person name="Arick M.A. 2nd"/>
            <person name="Thrash A."/>
            <person name="Conover J.L."/>
            <person name="Sanders W.S."/>
            <person name="Peterson D.G."/>
            <person name="Frelichowski J.E."/>
            <person name="Scheffler J.A."/>
            <person name="Scheffler B.E."/>
            <person name="Wendel J.F."/>
        </authorList>
    </citation>
    <scope>NUCLEOTIDE SEQUENCE [LARGE SCALE GENOMIC DNA]</scope>
    <source>
        <strain evidence="2">1</strain>
        <tissue evidence="2">Leaf</tissue>
    </source>
</reference>
<keyword evidence="1" id="KW-0175">Coiled coil</keyword>
<dbReference type="AlphaFoldDB" id="A0A7J9MA56"/>
<evidence type="ECO:0000313" key="2">
    <source>
        <dbReference type="EMBL" id="MBA0867871.1"/>
    </source>
</evidence>
<organism evidence="2 3">
    <name type="scientific">Gossypium schwendimanii</name>
    <name type="common">Cotton</name>
    <dbReference type="NCBI Taxonomy" id="34291"/>
    <lineage>
        <taxon>Eukaryota</taxon>
        <taxon>Viridiplantae</taxon>
        <taxon>Streptophyta</taxon>
        <taxon>Embryophyta</taxon>
        <taxon>Tracheophyta</taxon>
        <taxon>Spermatophyta</taxon>
        <taxon>Magnoliopsida</taxon>
        <taxon>eudicotyledons</taxon>
        <taxon>Gunneridae</taxon>
        <taxon>Pentapetalae</taxon>
        <taxon>rosids</taxon>
        <taxon>malvids</taxon>
        <taxon>Malvales</taxon>
        <taxon>Malvaceae</taxon>
        <taxon>Malvoideae</taxon>
        <taxon>Gossypium</taxon>
    </lineage>
</organism>
<evidence type="ECO:0000313" key="3">
    <source>
        <dbReference type="Proteomes" id="UP000593576"/>
    </source>
</evidence>
<gene>
    <name evidence="2" type="ORF">Goshw_005354</name>
</gene>
<protein>
    <submittedName>
        <fullName evidence="2">Uncharacterized protein</fullName>
    </submittedName>
</protein>
<comment type="caution">
    <text evidence="2">The sequence shown here is derived from an EMBL/GenBank/DDBJ whole genome shotgun (WGS) entry which is preliminary data.</text>
</comment>
<dbReference type="EMBL" id="JABFAF010000010">
    <property type="protein sequence ID" value="MBA0867871.1"/>
    <property type="molecule type" value="Genomic_DNA"/>
</dbReference>
<accession>A0A7J9MA56</accession>